<comment type="similarity">
    <text evidence="2">Belongs to the drug/metabolite transporter (DMT) superfamily. 10 TMS drug/metabolite exporter (DME) (TC 2.A.7.3) family.</text>
</comment>
<evidence type="ECO:0000256" key="2">
    <source>
        <dbReference type="ARBA" id="ARBA00009853"/>
    </source>
</evidence>
<feature type="transmembrane region" description="Helical" evidence="6">
    <location>
        <begin position="251"/>
        <end position="271"/>
    </location>
</feature>
<sequence length="314" mass="32878">MTHAHADRPLLGILLMLGFCLMIPFSDALAKILGDDFPLLQLILVRFLAQAGLLLPVALLMRATIFPSGRVVRLAAIRTALQICGIGMMFSALRFLPLADAVAIAFVMPFIMLILGHYVLKEEVGPRRMAACAVGFVGTMMVVQPSFAAVGWPALLPLGVAVIFAFFMLVTRQVAKDIDPVALQGLGGLIGLPILAPLLLLPGIGGTPPLTGWIAPPDAGALWLLIALGVTGSLGHLLMTWSLRFAPASTLAPMQYLEIPAAALVGLMLFAEFPNGLALAGIGVTIAAGLYIVVRERSVSRAAARVGTPAPPAG</sequence>
<gene>
    <name evidence="8" type="ORF">HCU73_02130</name>
</gene>
<dbReference type="Pfam" id="PF00892">
    <property type="entry name" value="EamA"/>
    <property type="match status" value="2"/>
</dbReference>
<evidence type="ECO:0000259" key="7">
    <source>
        <dbReference type="Pfam" id="PF00892"/>
    </source>
</evidence>
<dbReference type="InterPro" id="IPR037185">
    <property type="entry name" value="EmrE-like"/>
</dbReference>
<evidence type="ECO:0000256" key="1">
    <source>
        <dbReference type="ARBA" id="ARBA00004141"/>
    </source>
</evidence>
<feature type="transmembrane region" description="Helical" evidence="6">
    <location>
        <begin position="75"/>
        <end position="95"/>
    </location>
</feature>
<evidence type="ECO:0000256" key="6">
    <source>
        <dbReference type="SAM" id="Phobius"/>
    </source>
</evidence>
<proteinExistence type="inferred from homology"/>
<keyword evidence="9" id="KW-1185">Reference proteome</keyword>
<accession>A0A7X6GVY7</accession>
<comment type="caution">
    <text evidence="8">The sequence shown here is derived from an EMBL/GenBank/DDBJ whole genome shotgun (WGS) entry which is preliminary data.</text>
</comment>
<feature type="domain" description="EamA" evidence="7">
    <location>
        <begin position="11"/>
        <end position="143"/>
    </location>
</feature>
<protein>
    <submittedName>
        <fullName evidence="8">DMT family transporter</fullName>
    </submittedName>
</protein>
<keyword evidence="5 6" id="KW-0472">Membrane</keyword>
<feature type="transmembrane region" description="Helical" evidence="6">
    <location>
        <begin position="182"/>
        <end position="201"/>
    </location>
</feature>
<keyword evidence="4 6" id="KW-1133">Transmembrane helix</keyword>
<evidence type="ECO:0000256" key="5">
    <source>
        <dbReference type="ARBA" id="ARBA00023136"/>
    </source>
</evidence>
<keyword evidence="3 6" id="KW-0812">Transmembrane</keyword>
<dbReference type="PANTHER" id="PTHR22911">
    <property type="entry name" value="ACYL-MALONYL CONDENSING ENZYME-RELATED"/>
    <property type="match status" value="1"/>
</dbReference>
<evidence type="ECO:0000256" key="3">
    <source>
        <dbReference type="ARBA" id="ARBA00022692"/>
    </source>
</evidence>
<evidence type="ECO:0000313" key="9">
    <source>
        <dbReference type="Proteomes" id="UP000526408"/>
    </source>
</evidence>
<feature type="transmembrane region" description="Helical" evidence="6">
    <location>
        <begin position="154"/>
        <end position="170"/>
    </location>
</feature>
<reference evidence="8 9" key="1">
    <citation type="submission" date="2020-04" db="EMBL/GenBank/DDBJ databases">
        <authorList>
            <person name="Yoon J."/>
        </authorList>
    </citation>
    <scope>NUCLEOTIDE SEQUENCE [LARGE SCALE GENOMIC DNA]</scope>
    <source>
        <strain evidence="8 9">KMU-115</strain>
    </source>
</reference>
<feature type="transmembrane region" description="Helical" evidence="6">
    <location>
        <begin position="40"/>
        <end position="63"/>
    </location>
</feature>
<name>A0A7X6GVY7_9RHOB</name>
<dbReference type="PANTHER" id="PTHR22911:SF6">
    <property type="entry name" value="SOLUTE CARRIER FAMILY 35 MEMBER G1"/>
    <property type="match status" value="1"/>
</dbReference>
<evidence type="ECO:0000256" key="4">
    <source>
        <dbReference type="ARBA" id="ARBA00022989"/>
    </source>
</evidence>
<feature type="domain" description="EamA" evidence="7">
    <location>
        <begin position="154"/>
        <end position="292"/>
    </location>
</feature>
<dbReference type="RefSeq" id="WP_168621744.1">
    <property type="nucleotide sequence ID" value="NZ_JAAZQQ010000001.1"/>
</dbReference>
<feature type="transmembrane region" description="Helical" evidence="6">
    <location>
        <begin position="277"/>
        <end position="294"/>
    </location>
</feature>
<dbReference type="GO" id="GO:0016020">
    <property type="term" value="C:membrane"/>
    <property type="evidence" value="ECO:0007669"/>
    <property type="project" value="UniProtKB-SubCell"/>
</dbReference>
<dbReference type="AlphaFoldDB" id="A0A7X6GVY7"/>
<dbReference type="Proteomes" id="UP000526408">
    <property type="component" value="Unassembled WGS sequence"/>
</dbReference>
<feature type="transmembrane region" description="Helical" evidence="6">
    <location>
        <begin position="101"/>
        <end position="120"/>
    </location>
</feature>
<comment type="subcellular location">
    <subcellularLocation>
        <location evidence="1">Membrane</location>
        <topology evidence="1">Multi-pass membrane protein</topology>
    </subcellularLocation>
</comment>
<feature type="transmembrane region" description="Helical" evidence="6">
    <location>
        <begin position="221"/>
        <end position="239"/>
    </location>
</feature>
<organism evidence="8 9">
    <name type="scientific">Roseicyclus persicicus</name>
    <dbReference type="NCBI Taxonomy" id="2650661"/>
    <lineage>
        <taxon>Bacteria</taxon>
        <taxon>Pseudomonadati</taxon>
        <taxon>Pseudomonadota</taxon>
        <taxon>Alphaproteobacteria</taxon>
        <taxon>Rhodobacterales</taxon>
        <taxon>Roseobacteraceae</taxon>
        <taxon>Roseicyclus</taxon>
    </lineage>
</organism>
<dbReference type="InterPro" id="IPR000620">
    <property type="entry name" value="EamA_dom"/>
</dbReference>
<dbReference type="SUPFAM" id="SSF103481">
    <property type="entry name" value="Multidrug resistance efflux transporter EmrE"/>
    <property type="match status" value="2"/>
</dbReference>
<dbReference type="EMBL" id="JAAZQQ010000001">
    <property type="protein sequence ID" value="NKX43374.1"/>
    <property type="molecule type" value="Genomic_DNA"/>
</dbReference>
<evidence type="ECO:0000313" key="8">
    <source>
        <dbReference type="EMBL" id="NKX43374.1"/>
    </source>
</evidence>